<dbReference type="EMBL" id="MU006709">
    <property type="protein sequence ID" value="KAF2629699.1"/>
    <property type="molecule type" value="Genomic_DNA"/>
</dbReference>
<sequence>MAQYPLRYYTNIINDFEERQLHDRTPAASTVSTMPSSSQSRPILCLRKGHLPLGIYGVAPSTSSEARPNLLSSRTSHSLNTLDSNGTFANDRRQPSMLRRLRSSRITASTTVRSPQRPFVYPSDFREPSEVPETRFIDSSGVAIPGAFCLSETMEYTTALADHGIVYSDHARLINAMRSLVELPVDSRRASRYVDARWSTESQCNAKSQHQGLLHSVFQAIVAKSQGLYQQTQHQTAILNLLLEEISQNLRVREVPVVVCVSSLFLFAPEQILEAHIEILHAPLTPQGPQKSTKDYAKAAEHLFFINTDAFVNSSEQGFSMPQCNLDSNVESSSATEQADLWPFGHWYDSRSQVRTRPWPL</sequence>
<evidence type="ECO:0000313" key="2">
    <source>
        <dbReference type="Proteomes" id="UP000799754"/>
    </source>
</evidence>
<dbReference type="Proteomes" id="UP000799754">
    <property type="component" value="Unassembled WGS sequence"/>
</dbReference>
<protein>
    <submittedName>
        <fullName evidence="1">Uncharacterized protein</fullName>
    </submittedName>
</protein>
<keyword evidence="2" id="KW-1185">Reference proteome</keyword>
<reference evidence="1" key="1">
    <citation type="journal article" date="2020" name="Stud. Mycol.">
        <title>101 Dothideomycetes genomes: a test case for predicting lifestyles and emergence of pathogens.</title>
        <authorList>
            <person name="Haridas S."/>
            <person name="Albert R."/>
            <person name="Binder M."/>
            <person name="Bloem J."/>
            <person name="Labutti K."/>
            <person name="Salamov A."/>
            <person name="Andreopoulos B."/>
            <person name="Baker S."/>
            <person name="Barry K."/>
            <person name="Bills G."/>
            <person name="Bluhm B."/>
            <person name="Cannon C."/>
            <person name="Castanera R."/>
            <person name="Culley D."/>
            <person name="Daum C."/>
            <person name="Ezra D."/>
            <person name="Gonzalez J."/>
            <person name="Henrissat B."/>
            <person name="Kuo A."/>
            <person name="Liang C."/>
            <person name="Lipzen A."/>
            <person name="Lutzoni F."/>
            <person name="Magnuson J."/>
            <person name="Mondo S."/>
            <person name="Nolan M."/>
            <person name="Ohm R."/>
            <person name="Pangilinan J."/>
            <person name="Park H.-J."/>
            <person name="Ramirez L."/>
            <person name="Alfaro M."/>
            <person name="Sun H."/>
            <person name="Tritt A."/>
            <person name="Yoshinaga Y."/>
            <person name="Zwiers L.-H."/>
            <person name="Turgeon B."/>
            <person name="Goodwin S."/>
            <person name="Spatafora J."/>
            <person name="Crous P."/>
            <person name="Grigoriev I."/>
        </authorList>
    </citation>
    <scope>NUCLEOTIDE SEQUENCE</scope>
    <source>
        <strain evidence="1">CBS 525.71</strain>
    </source>
</reference>
<evidence type="ECO:0000313" key="1">
    <source>
        <dbReference type="EMBL" id="KAF2629699.1"/>
    </source>
</evidence>
<organism evidence="1 2">
    <name type="scientific">Macroventuria anomochaeta</name>
    <dbReference type="NCBI Taxonomy" id="301207"/>
    <lineage>
        <taxon>Eukaryota</taxon>
        <taxon>Fungi</taxon>
        <taxon>Dikarya</taxon>
        <taxon>Ascomycota</taxon>
        <taxon>Pezizomycotina</taxon>
        <taxon>Dothideomycetes</taxon>
        <taxon>Pleosporomycetidae</taxon>
        <taxon>Pleosporales</taxon>
        <taxon>Pleosporineae</taxon>
        <taxon>Didymellaceae</taxon>
        <taxon>Macroventuria</taxon>
    </lineage>
</organism>
<accession>A0ACB6S8L9</accession>
<comment type="caution">
    <text evidence="1">The sequence shown here is derived from an EMBL/GenBank/DDBJ whole genome shotgun (WGS) entry which is preliminary data.</text>
</comment>
<name>A0ACB6S8L9_9PLEO</name>
<gene>
    <name evidence="1" type="ORF">BU25DRAFT_485712</name>
</gene>
<proteinExistence type="predicted"/>